<evidence type="ECO:0000259" key="11">
    <source>
        <dbReference type="Pfam" id="PF04869"/>
    </source>
</evidence>
<dbReference type="GO" id="GO:0006886">
    <property type="term" value="P:intracellular protein transport"/>
    <property type="evidence" value="ECO:0007669"/>
    <property type="project" value="InterPro"/>
</dbReference>
<name>A0AAE1FKE8_PETCI</name>
<dbReference type="GO" id="GO:0005783">
    <property type="term" value="C:endoplasmic reticulum"/>
    <property type="evidence" value="ECO:0007669"/>
    <property type="project" value="TreeGrafter"/>
</dbReference>
<dbReference type="PANTHER" id="PTHR10013">
    <property type="entry name" value="GENERAL VESICULAR TRANSPORT FACTOR P115"/>
    <property type="match status" value="1"/>
</dbReference>
<dbReference type="InterPro" id="IPR006955">
    <property type="entry name" value="Uso1_p115_C"/>
</dbReference>
<evidence type="ECO:0000313" key="13">
    <source>
        <dbReference type="EMBL" id="KAK3875261.1"/>
    </source>
</evidence>
<dbReference type="Gene3D" id="1.25.10.10">
    <property type="entry name" value="Leucine-rich Repeat Variant"/>
    <property type="match status" value="1"/>
</dbReference>
<dbReference type="GO" id="GO:0005795">
    <property type="term" value="C:Golgi stack"/>
    <property type="evidence" value="ECO:0007669"/>
    <property type="project" value="TreeGrafter"/>
</dbReference>
<dbReference type="AlphaFoldDB" id="A0AAE1FKE8"/>
<evidence type="ECO:0008006" key="15">
    <source>
        <dbReference type="Google" id="ProtNLM"/>
    </source>
</evidence>
<dbReference type="Pfam" id="PF18770">
    <property type="entry name" value="Arm_vescicular"/>
    <property type="match status" value="1"/>
</dbReference>
<dbReference type="InterPro" id="IPR006953">
    <property type="entry name" value="Vesicle_Uso1_P115_head"/>
</dbReference>
<proteinExistence type="predicted"/>
<dbReference type="GO" id="GO:0045056">
    <property type="term" value="P:transcytosis"/>
    <property type="evidence" value="ECO:0007669"/>
    <property type="project" value="TreeGrafter"/>
</dbReference>
<keyword evidence="6" id="KW-0333">Golgi apparatus</keyword>
<accession>A0AAE1FKE8</accession>
<dbReference type="PANTHER" id="PTHR10013:SF0">
    <property type="entry name" value="GENERAL VESICULAR TRANSPORT FACTOR P115"/>
    <property type="match status" value="1"/>
</dbReference>
<dbReference type="InterPro" id="IPR016024">
    <property type="entry name" value="ARM-type_fold"/>
</dbReference>
<evidence type="ECO:0000256" key="8">
    <source>
        <dbReference type="ARBA" id="ARBA00023136"/>
    </source>
</evidence>
<dbReference type="InterPro" id="IPR041209">
    <property type="entry name" value="P115_Arm_rpt"/>
</dbReference>
<protein>
    <recommendedName>
        <fullName evidence="15">General vesicular transport factor p115</fullName>
    </recommendedName>
</protein>
<dbReference type="InterPro" id="IPR024095">
    <property type="entry name" value="Vesicle_P115"/>
</dbReference>
<dbReference type="GO" id="GO:0000139">
    <property type="term" value="C:Golgi membrane"/>
    <property type="evidence" value="ECO:0007669"/>
    <property type="project" value="InterPro"/>
</dbReference>
<comment type="caution">
    <text evidence="13">The sequence shown here is derived from an EMBL/GenBank/DDBJ whole genome shotgun (WGS) entry which is preliminary data.</text>
</comment>
<dbReference type="GO" id="GO:0006888">
    <property type="term" value="P:endoplasmic reticulum to Golgi vesicle-mediated transport"/>
    <property type="evidence" value="ECO:0007669"/>
    <property type="project" value="TreeGrafter"/>
</dbReference>
<gene>
    <name evidence="13" type="ORF">Pcinc_019860</name>
</gene>
<dbReference type="SUPFAM" id="SSF48371">
    <property type="entry name" value="ARM repeat"/>
    <property type="match status" value="1"/>
</dbReference>
<evidence type="ECO:0000256" key="6">
    <source>
        <dbReference type="ARBA" id="ARBA00023034"/>
    </source>
</evidence>
<evidence type="ECO:0000256" key="4">
    <source>
        <dbReference type="ARBA" id="ARBA00022490"/>
    </source>
</evidence>
<feature type="compositionally biased region" description="Basic and acidic residues" evidence="10">
    <location>
        <begin position="727"/>
        <end position="737"/>
    </location>
</feature>
<dbReference type="Pfam" id="PF04871">
    <property type="entry name" value="Uso1_p115_C"/>
    <property type="match status" value="1"/>
</dbReference>
<sequence>MDYFRSVTQTVLGTPQPGHQPTGAETVERLIDRVQSSTLLEDRRDGCRALKAMSRKYRVLVGAHAMDTLTQVLEADRNDHEIVNYAIESLVNVTGPEEYPEEAEEGEEALGGPQSSALGEQFTEIFTKRRENIELLINLLDEFDFKVRYPTVKLLTNLLKNRPKDLQEVILVIPSGVSKLMDLLSDSREVIRNDTLLLLTQLTKNNTNLQKIVAFENGYDHLFEIIKGEGYADGGVVVEDCLTLMLNLLRNNPSNQTFFKEGSYIQRLTSFFTLPLDSEEGWSAQKVTNIHYMLQLVRTLVAPQNAAQTVTSCQKVMSQCGLLQALTSLLMASGVPVDILTDTISTVSDTIRGSHANQEFFTSMMAPSTPPRPAIVTLLMSMVNDKQPFILRCAVLYCFQCFLYRNQTGQAQIVQTLLPQTADASLVTAGQLLCSGLFSPDPVSNWFAAVALSHSLVDNATQKEHMLRVQLTTSVGSPPVSLMQQCMSILQAGTKVLTRFGILMLLSTWLAHSPVAVHTFLTISSAVPYLTTHVSANEHDELEMVCQGLCAFLLGLCVQFNDGSNTSFSGDSLRQLVTDRIGAETFSDKLGNISRTEAYTKAAKSPQLLAKQPSELVFDHEFCRLFKSLEVSCVRAVTPQLAGSSSTEVTPAEVTKYKDIIRDQDAEITQMREKFASFEATLSQMHKEKENLAAELQQLSDENTVLKAQQGISVKVPESTSDVPNASDERGDNESDTKGQVSSDLATLQQQLLEMTHARDYYYYEMYKKDTELTALQQQQQQSQEQEQVQQVVSTNEAKVESQQGRQNAADFFDSLSNPEMENLRKQLEDLQLVLYNKDSEIQQLKDTVSQTSVLTPPPDSQNGIQVKKICEENNEAYGINSLLEEENATLRQQIKEYEIHVKQLQTQLETSAAMAAAATAATMTKGTSADASALSRCKHLEYELDCLKREQEDLLVLVTDQESKVAEYRRKLRAYGEEVTDDEDDDEDGENFNLSDAYDDDLDELQ</sequence>
<feature type="domain" description="Vesicle tethering protein Uso1/P115-like head" evidence="11">
    <location>
        <begin position="356"/>
        <end position="636"/>
    </location>
</feature>
<evidence type="ECO:0000256" key="3">
    <source>
        <dbReference type="ARBA" id="ARBA00004555"/>
    </source>
</evidence>
<keyword evidence="4" id="KW-0963">Cytoplasm</keyword>
<evidence type="ECO:0000259" key="12">
    <source>
        <dbReference type="Pfam" id="PF04871"/>
    </source>
</evidence>
<feature type="region of interest" description="Disordered" evidence="10">
    <location>
        <begin position="975"/>
        <end position="1007"/>
    </location>
</feature>
<evidence type="ECO:0000256" key="7">
    <source>
        <dbReference type="ARBA" id="ARBA00023054"/>
    </source>
</evidence>
<dbReference type="FunFam" id="1.25.10.10:FF:000394">
    <property type="entry name" value="general vesicular transport factor p115"/>
    <property type="match status" value="1"/>
</dbReference>
<organism evidence="13 14">
    <name type="scientific">Petrolisthes cinctipes</name>
    <name type="common">Flat porcelain crab</name>
    <dbReference type="NCBI Taxonomy" id="88211"/>
    <lineage>
        <taxon>Eukaryota</taxon>
        <taxon>Metazoa</taxon>
        <taxon>Ecdysozoa</taxon>
        <taxon>Arthropoda</taxon>
        <taxon>Crustacea</taxon>
        <taxon>Multicrustacea</taxon>
        <taxon>Malacostraca</taxon>
        <taxon>Eumalacostraca</taxon>
        <taxon>Eucarida</taxon>
        <taxon>Decapoda</taxon>
        <taxon>Pleocyemata</taxon>
        <taxon>Anomura</taxon>
        <taxon>Galatheoidea</taxon>
        <taxon>Porcellanidae</taxon>
        <taxon>Petrolisthes</taxon>
    </lineage>
</organism>
<feature type="compositionally biased region" description="Polar residues" evidence="10">
    <location>
        <begin position="711"/>
        <end position="724"/>
    </location>
</feature>
<dbReference type="InterPro" id="IPR011989">
    <property type="entry name" value="ARM-like"/>
</dbReference>
<dbReference type="EMBL" id="JAWQEG010001992">
    <property type="protein sequence ID" value="KAK3875261.1"/>
    <property type="molecule type" value="Genomic_DNA"/>
</dbReference>
<keyword evidence="5" id="KW-0677">Repeat</keyword>
<dbReference type="Proteomes" id="UP001286313">
    <property type="component" value="Unassembled WGS sequence"/>
</dbReference>
<evidence type="ECO:0000256" key="2">
    <source>
        <dbReference type="ARBA" id="ARBA00004496"/>
    </source>
</evidence>
<dbReference type="Pfam" id="PF04869">
    <property type="entry name" value="Uso1_p115_head"/>
    <property type="match status" value="1"/>
</dbReference>
<feature type="compositionally biased region" description="Acidic residues" evidence="10">
    <location>
        <begin position="979"/>
        <end position="991"/>
    </location>
</feature>
<keyword evidence="7 9" id="KW-0175">Coiled coil</keyword>
<feature type="compositionally biased region" description="Acidic residues" evidence="10">
    <location>
        <begin position="998"/>
        <end position="1007"/>
    </location>
</feature>
<evidence type="ECO:0000256" key="10">
    <source>
        <dbReference type="SAM" id="MobiDB-lite"/>
    </source>
</evidence>
<comment type="subcellular location">
    <subcellularLocation>
        <location evidence="2">Cytoplasm</location>
    </subcellularLocation>
    <subcellularLocation>
        <location evidence="1">Endomembrane system</location>
        <topology evidence="1">Peripheral membrane protein</topology>
    </subcellularLocation>
    <subcellularLocation>
        <location evidence="3">Golgi apparatus</location>
    </subcellularLocation>
</comment>
<feature type="coiled-coil region" evidence="9">
    <location>
        <begin position="682"/>
        <end position="709"/>
    </location>
</feature>
<evidence type="ECO:0000256" key="1">
    <source>
        <dbReference type="ARBA" id="ARBA00004184"/>
    </source>
</evidence>
<reference evidence="13" key="1">
    <citation type="submission" date="2023-10" db="EMBL/GenBank/DDBJ databases">
        <title>Genome assemblies of two species of porcelain crab, Petrolisthes cinctipes and Petrolisthes manimaculis (Anomura: Porcellanidae).</title>
        <authorList>
            <person name="Angst P."/>
        </authorList>
    </citation>
    <scope>NUCLEOTIDE SEQUENCE</scope>
    <source>
        <strain evidence="13">PB745_01</strain>
        <tissue evidence="13">Gill</tissue>
    </source>
</reference>
<feature type="compositionally biased region" description="Acidic residues" evidence="10">
    <location>
        <begin position="98"/>
        <end position="108"/>
    </location>
</feature>
<dbReference type="GO" id="GO:0048211">
    <property type="term" value="P:Golgi vesicle docking"/>
    <property type="evidence" value="ECO:0007669"/>
    <property type="project" value="TreeGrafter"/>
</dbReference>
<evidence type="ECO:0000313" key="14">
    <source>
        <dbReference type="Proteomes" id="UP001286313"/>
    </source>
</evidence>
<dbReference type="GO" id="GO:0048280">
    <property type="term" value="P:vesicle fusion with Golgi apparatus"/>
    <property type="evidence" value="ECO:0007669"/>
    <property type="project" value="InterPro"/>
</dbReference>
<evidence type="ECO:0000256" key="5">
    <source>
        <dbReference type="ARBA" id="ARBA00022737"/>
    </source>
</evidence>
<keyword evidence="14" id="KW-1185">Reference proteome</keyword>
<feature type="region of interest" description="Disordered" evidence="10">
    <location>
        <begin position="95"/>
        <end position="115"/>
    </location>
</feature>
<evidence type="ECO:0000256" key="9">
    <source>
        <dbReference type="SAM" id="Coils"/>
    </source>
</evidence>
<feature type="region of interest" description="Disordered" evidence="10">
    <location>
        <begin position="711"/>
        <end position="744"/>
    </location>
</feature>
<dbReference type="GO" id="GO:0012507">
    <property type="term" value="C:ER to Golgi transport vesicle membrane"/>
    <property type="evidence" value="ECO:0007669"/>
    <property type="project" value="TreeGrafter"/>
</dbReference>
<keyword evidence="8" id="KW-0472">Membrane</keyword>
<feature type="domain" description="Uso1/p115-like vesicle tethering protein C-terminal" evidence="12">
    <location>
        <begin position="877"/>
        <end position="991"/>
    </location>
</feature>
<feature type="coiled-coil region" evidence="9">
    <location>
        <begin position="881"/>
        <end position="908"/>
    </location>
</feature>